<proteinExistence type="predicted"/>
<dbReference type="Proteomes" id="UP000664164">
    <property type="component" value="Unassembled WGS sequence"/>
</dbReference>
<gene>
    <name evidence="2" type="ORF">J1902_16150</name>
</gene>
<accession>A0A939HJR8</accession>
<dbReference type="RefSeq" id="WP_207617331.1">
    <property type="nucleotide sequence ID" value="NZ_JAFNLL010000047.1"/>
</dbReference>
<feature type="region of interest" description="Disordered" evidence="1">
    <location>
        <begin position="74"/>
        <end position="94"/>
    </location>
</feature>
<dbReference type="AlphaFoldDB" id="A0A939HJR8"/>
<comment type="caution">
    <text evidence="2">The sequence shown here is derived from an EMBL/GenBank/DDBJ whole genome shotgun (WGS) entry which is preliminary data.</text>
</comment>
<name>A0A939HJR8_9MICC</name>
<evidence type="ECO:0000256" key="1">
    <source>
        <dbReference type="SAM" id="MobiDB-lite"/>
    </source>
</evidence>
<dbReference type="EMBL" id="JAFNLL010000047">
    <property type="protein sequence ID" value="MBO1269478.1"/>
    <property type="molecule type" value="Genomic_DNA"/>
</dbReference>
<keyword evidence="3" id="KW-1185">Reference proteome</keyword>
<organism evidence="2 3">
    <name type="scientific">Arthrobacter cavernae</name>
    <dbReference type="NCBI Taxonomy" id="2817681"/>
    <lineage>
        <taxon>Bacteria</taxon>
        <taxon>Bacillati</taxon>
        <taxon>Actinomycetota</taxon>
        <taxon>Actinomycetes</taxon>
        <taxon>Micrococcales</taxon>
        <taxon>Micrococcaceae</taxon>
        <taxon>Arthrobacter</taxon>
    </lineage>
</organism>
<evidence type="ECO:0000313" key="2">
    <source>
        <dbReference type="EMBL" id="MBO1269478.1"/>
    </source>
</evidence>
<protein>
    <submittedName>
        <fullName evidence="2">Uncharacterized protein</fullName>
    </submittedName>
</protein>
<evidence type="ECO:0000313" key="3">
    <source>
        <dbReference type="Proteomes" id="UP000664164"/>
    </source>
</evidence>
<reference evidence="2" key="1">
    <citation type="submission" date="2021-03" db="EMBL/GenBank/DDBJ databases">
        <title>A new species, PO-11, isolated from a karst cave deposit.</title>
        <authorList>
            <person name="Zhaoxiaoyong W."/>
        </authorList>
    </citation>
    <scope>NUCLEOTIDE SEQUENCE</scope>
    <source>
        <strain evidence="2">PO-11</strain>
    </source>
</reference>
<sequence>MTQWAHITRTDWAQTIGQDAAAELFADFLGRGSDVQLVLPDRRTGEGDAEAARDLNQLVRFVKTNQPSKFLIHPEPSQMQEITDRGTYQDADRI</sequence>